<dbReference type="Gene3D" id="1.10.357.10">
    <property type="entry name" value="Tetracycline Repressor, domain 2"/>
    <property type="match status" value="1"/>
</dbReference>
<keyword evidence="1" id="KW-0805">Transcription regulation</keyword>
<comment type="caution">
    <text evidence="6">The sequence shown here is derived from an EMBL/GenBank/DDBJ whole genome shotgun (WGS) entry which is preliminary data.</text>
</comment>
<protein>
    <submittedName>
        <fullName evidence="6">TetR/AcrR family transcriptional regulator</fullName>
    </submittedName>
</protein>
<evidence type="ECO:0000256" key="4">
    <source>
        <dbReference type="PROSITE-ProRule" id="PRU00335"/>
    </source>
</evidence>
<dbReference type="InterPro" id="IPR036271">
    <property type="entry name" value="Tet_transcr_reg_TetR-rel_C_sf"/>
</dbReference>
<name>A0A969PR65_9BACI</name>
<proteinExistence type="predicted"/>
<feature type="DNA-binding region" description="H-T-H motif" evidence="4">
    <location>
        <begin position="31"/>
        <end position="50"/>
    </location>
</feature>
<evidence type="ECO:0000256" key="3">
    <source>
        <dbReference type="ARBA" id="ARBA00023163"/>
    </source>
</evidence>
<dbReference type="GO" id="GO:0045892">
    <property type="term" value="P:negative regulation of DNA-templated transcription"/>
    <property type="evidence" value="ECO:0007669"/>
    <property type="project" value="InterPro"/>
</dbReference>
<sequence length="186" mass="21142">MTGLKQRNTTRQEILTAAHEAFVEKGYAAASMDDIRMLADVSKGTLYYHFTSKEALFLACVKTTTRDMYEDWLALSHEAEHATDKLYLLGDYYKTHAHRSLSNVIPEYLAAASAKESVFTLIRPEYMMFESVLREGIQRGEFRQSLPIESIILALHASFTALGSTQKNRETCMHREIITSMVHGIK</sequence>
<evidence type="ECO:0000313" key="7">
    <source>
        <dbReference type="Proteomes" id="UP000752012"/>
    </source>
</evidence>
<dbReference type="InterPro" id="IPR050109">
    <property type="entry name" value="HTH-type_TetR-like_transc_reg"/>
</dbReference>
<dbReference type="InterPro" id="IPR001647">
    <property type="entry name" value="HTH_TetR"/>
</dbReference>
<dbReference type="FunFam" id="1.10.10.60:FF:000141">
    <property type="entry name" value="TetR family transcriptional regulator"/>
    <property type="match status" value="1"/>
</dbReference>
<dbReference type="Gene3D" id="1.10.10.60">
    <property type="entry name" value="Homeodomain-like"/>
    <property type="match status" value="1"/>
</dbReference>
<accession>A0A969PR65</accession>
<dbReference type="PANTHER" id="PTHR30055">
    <property type="entry name" value="HTH-TYPE TRANSCRIPTIONAL REGULATOR RUTR"/>
    <property type="match status" value="1"/>
</dbReference>
<evidence type="ECO:0000256" key="1">
    <source>
        <dbReference type="ARBA" id="ARBA00023015"/>
    </source>
</evidence>
<dbReference type="PRINTS" id="PR00455">
    <property type="entry name" value="HTHTETR"/>
</dbReference>
<reference evidence="6 7" key="1">
    <citation type="submission" date="2020-03" db="EMBL/GenBank/DDBJ databases">
        <title>Assessment of the enzymatic potential of alkaline-tolerant lipase obtained from Bacillus luteus H11 (technogenic soil) for the bioremediation of saline soils contaminated with petroleum substances.</title>
        <authorList>
            <person name="Kalwasinska A."/>
        </authorList>
    </citation>
    <scope>NUCLEOTIDE SEQUENCE [LARGE SCALE GENOMIC DNA]</scope>
    <source>
        <strain evidence="6 7">H11</strain>
    </source>
</reference>
<dbReference type="Proteomes" id="UP000752012">
    <property type="component" value="Unassembled WGS sequence"/>
</dbReference>
<dbReference type="PANTHER" id="PTHR30055:SF234">
    <property type="entry name" value="HTH-TYPE TRANSCRIPTIONAL REGULATOR BETI"/>
    <property type="match status" value="1"/>
</dbReference>
<keyword evidence="7" id="KW-1185">Reference proteome</keyword>
<keyword evidence="3" id="KW-0804">Transcription</keyword>
<evidence type="ECO:0000256" key="2">
    <source>
        <dbReference type="ARBA" id="ARBA00023125"/>
    </source>
</evidence>
<dbReference type="InterPro" id="IPR009057">
    <property type="entry name" value="Homeodomain-like_sf"/>
</dbReference>
<dbReference type="Pfam" id="PF00440">
    <property type="entry name" value="TetR_N"/>
    <property type="match status" value="1"/>
</dbReference>
<dbReference type="InterPro" id="IPR023772">
    <property type="entry name" value="DNA-bd_HTH_TetR-type_CS"/>
</dbReference>
<feature type="domain" description="HTH tetR-type" evidence="5">
    <location>
        <begin position="8"/>
        <end position="68"/>
    </location>
</feature>
<dbReference type="PROSITE" id="PS01081">
    <property type="entry name" value="HTH_TETR_1"/>
    <property type="match status" value="1"/>
</dbReference>
<dbReference type="AlphaFoldDB" id="A0A969PR65"/>
<dbReference type="EMBL" id="JAATHJ010000001">
    <property type="protein sequence ID" value="NJP36049.1"/>
    <property type="molecule type" value="Genomic_DNA"/>
</dbReference>
<dbReference type="GO" id="GO:0000976">
    <property type="term" value="F:transcription cis-regulatory region binding"/>
    <property type="evidence" value="ECO:0007669"/>
    <property type="project" value="TreeGrafter"/>
</dbReference>
<dbReference type="PROSITE" id="PS50977">
    <property type="entry name" value="HTH_TETR_2"/>
    <property type="match status" value="1"/>
</dbReference>
<dbReference type="InterPro" id="IPR013571">
    <property type="entry name" value="Tscrpt_reg_QacR_C"/>
</dbReference>
<dbReference type="RefSeq" id="WP_168004337.1">
    <property type="nucleotide sequence ID" value="NZ_JAATHJ010000001.1"/>
</dbReference>
<evidence type="ECO:0000259" key="5">
    <source>
        <dbReference type="PROSITE" id="PS50977"/>
    </source>
</evidence>
<dbReference type="Pfam" id="PF08360">
    <property type="entry name" value="TetR_C_5"/>
    <property type="match status" value="1"/>
</dbReference>
<organism evidence="6 7">
    <name type="scientific">Alkalicoccus luteus</name>
    <dbReference type="NCBI Taxonomy" id="1237094"/>
    <lineage>
        <taxon>Bacteria</taxon>
        <taxon>Bacillati</taxon>
        <taxon>Bacillota</taxon>
        <taxon>Bacilli</taxon>
        <taxon>Bacillales</taxon>
        <taxon>Bacillaceae</taxon>
        <taxon>Alkalicoccus</taxon>
    </lineage>
</organism>
<dbReference type="GO" id="GO:0003700">
    <property type="term" value="F:DNA-binding transcription factor activity"/>
    <property type="evidence" value="ECO:0007669"/>
    <property type="project" value="InterPro"/>
</dbReference>
<evidence type="ECO:0000313" key="6">
    <source>
        <dbReference type="EMBL" id="NJP36049.1"/>
    </source>
</evidence>
<gene>
    <name evidence="6" type="ORF">HCN83_00415</name>
</gene>
<dbReference type="SUPFAM" id="SSF46689">
    <property type="entry name" value="Homeodomain-like"/>
    <property type="match status" value="1"/>
</dbReference>
<keyword evidence="2 4" id="KW-0238">DNA-binding</keyword>
<dbReference type="SUPFAM" id="SSF48498">
    <property type="entry name" value="Tetracyclin repressor-like, C-terminal domain"/>
    <property type="match status" value="1"/>
</dbReference>